<keyword evidence="1" id="KW-0472">Membrane</keyword>
<keyword evidence="1" id="KW-1133">Transmembrane helix</keyword>
<dbReference type="Proteomes" id="UP000093199">
    <property type="component" value="Unassembled WGS sequence"/>
</dbReference>
<accession>A0A1C0Y6X6</accession>
<protein>
    <recommendedName>
        <fullName evidence="2">DUF1648 domain-containing protein</fullName>
    </recommendedName>
</protein>
<evidence type="ECO:0000259" key="2">
    <source>
        <dbReference type="Pfam" id="PF07853"/>
    </source>
</evidence>
<dbReference type="RefSeq" id="WP_066547577.1">
    <property type="nucleotide sequence ID" value="NZ_MASJ01000039.1"/>
</dbReference>
<dbReference type="STRING" id="33978.A6M13_05740"/>
<dbReference type="Pfam" id="PF07853">
    <property type="entry name" value="DUF1648"/>
    <property type="match status" value="1"/>
</dbReference>
<feature type="transmembrane region" description="Helical" evidence="1">
    <location>
        <begin position="88"/>
        <end position="109"/>
    </location>
</feature>
<feature type="domain" description="DUF1648" evidence="2">
    <location>
        <begin position="13"/>
        <end position="57"/>
    </location>
</feature>
<proteinExistence type="predicted"/>
<sequence length="151" mass="17156">MIRTLLKWCGAAVLVAAYIHIAMHWSILPDEVPRHYNALGEPDAWAGKWFIFFAPTVGFVLWFLLGAIEKRPQFINMPGFQRDNPKHLAISSVLSSVLRFEVALLFSYVSFKDVYIAQGMSFGLGSYELPVILGVLFGTVFFFMFRMLRSA</sequence>
<organism evidence="3 4">
    <name type="scientific">Caryophanon tenue</name>
    <dbReference type="NCBI Taxonomy" id="33978"/>
    <lineage>
        <taxon>Bacteria</taxon>
        <taxon>Bacillati</taxon>
        <taxon>Bacillota</taxon>
        <taxon>Bacilli</taxon>
        <taxon>Bacillales</taxon>
        <taxon>Caryophanaceae</taxon>
        <taxon>Caryophanon</taxon>
    </lineage>
</organism>
<feature type="transmembrane region" description="Helical" evidence="1">
    <location>
        <begin position="129"/>
        <end position="148"/>
    </location>
</feature>
<evidence type="ECO:0000313" key="4">
    <source>
        <dbReference type="Proteomes" id="UP000093199"/>
    </source>
</evidence>
<evidence type="ECO:0000313" key="3">
    <source>
        <dbReference type="EMBL" id="OCS82901.1"/>
    </source>
</evidence>
<evidence type="ECO:0000256" key="1">
    <source>
        <dbReference type="SAM" id="Phobius"/>
    </source>
</evidence>
<dbReference type="InterPro" id="IPR012867">
    <property type="entry name" value="DUF1648"/>
</dbReference>
<keyword evidence="4" id="KW-1185">Reference proteome</keyword>
<dbReference type="AlphaFoldDB" id="A0A1C0Y6X6"/>
<feature type="transmembrane region" description="Helical" evidence="1">
    <location>
        <begin position="47"/>
        <end position="68"/>
    </location>
</feature>
<dbReference type="OrthoDB" id="9808690at2"/>
<gene>
    <name evidence="3" type="ORF">A6M13_05740</name>
</gene>
<dbReference type="EMBL" id="MASJ01000039">
    <property type="protein sequence ID" value="OCS82901.1"/>
    <property type="molecule type" value="Genomic_DNA"/>
</dbReference>
<reference evidence="3 4" key="1">
    <citation type="submission" date="2016-07" db="EMBL/GenBank/DDBJ databases">
        <title>Caryophanon tenue genome sequencing.</title>
        <authorList>
            <person name="Verma A."/>
            <person name="Pal Y."/>
            <person name="Krishnamurthi S."/>
        </authorList>
    </citation>
    <scope>NUCLEOTIDE SEQUENCE [LARGE SCALE GENOMIC DNA]</scope>
    <source>
        <strain evidence="3 4">DSM 14152</strain>
    </source>
</reference>
<comment type="caution">
    <text evidence="3">The sequence shown here is derived from an EMBL/GenBank/DDBJ whole genome shotgun (WGS) entry which is preliminary data.</text>
</comment>
<feature type="transmembrane region" description="Helical" evidence="1">
    <location>
        <begin position="5"/>
        <end position="27"/>
    </location>
</feature>
<name>A0A1C0Y6X6_9BACL</name>
<keyword evidence="1" id="KW-0812">Transmembrane</keyword>